<comment type="caution">
    <text evidence="1">The sequence shown here is derived from an EMBL/GenBank/DDBJ whole genome shotgun (WGS) entry which is preliminary data.</text>
</comment>
<name>A0A9W9Q7Z1_PENBR</name>
<dbReference type="EMBL" id="JAPZBQ010000005">
    <property type="protein sequence ID" value="KAJ5328766.1"/>
    <property type="molecule type" value="Genomic_DNA"/>
</dbReference>
<protein>
    <submittedName>
        <fullName evidence="1">Uncharacterized protein</fullName>
    </submittedName>
</protein>
<proteinExistence type="predicted"/>
<reference evidence="1" key="1">
    <citation type="submission" date="2022-12" db="EMBL/GenBank/DDBJ databases">
        <authorList>
            <person name="Petersen C."/>
        </authorList>
    </citation>
    <scope>NUCLEOTIDE SEQUENCE</scope>
    <source>
        <strain evidence="1">IBT 35673</strain>
    </source>
</reference>
<reference evidence="1" key="2">
    <citation type="journal article" date="2023" name="IMA Fungus">
        <title>Comparative genomic study of the Penicillium genus elucidates a diverse pangenome and 15 lateral gene transfer events.</title>
        <authorList>
            <person name="Petersen C."/>
            <person name="Sorensen T."/>
            <person name="Nielsen M.R."/>
            <person name="Sondergaard T.E."/>
            <person name="Sorensen J.L."/>
            <person name="Fitzpatrick D.A."/>
            <person name="Frisvad J.C."/>
            <person name="Nielsen K.L."/>
        </authorList>
    </citation>
    <scope>NUCLEOTIDE SEQUENCE</scope>
    <source>
        <strain evidence="1">IBT 35673</strain>
    </source>
</reference>
<sequence>MNQDHFRKESNPTLFAQLGQFSKLPPELRYQIWNYLFDDFKSTSSASGPISILFCNRGLYEETSRILYEHRVFSLTINIDSWIEDSLEFTAIVEVTKGARTPVAVKCIQLSCLDDVLRLLQQFPCWRLQRCGPCIRVRYFYLLSPSKELWLWECVHSIVKTLKLLPNGKHIRFTTFHPRLQRPRYTMELTKSGVLKEWFDERFPGEPLPFPDCPFTGTHNHDDPPGPCLNIPVYHYAILKAIDSFELEKHEQNRLDSESRSSRVEVQPMKNEYMDLSRLHPQTFPPATQSFHTSLSPRLLANTALA</sequence>
<organism evidence="1 2">
    <name type="scientific">Penicillium brevicompactum</name>
    <dbReference type="NCBI Taxonomy" id="5074"/>
    <lineage>
        <taxon>Eukaryota</taxon>
        <taxon>Fungi</taxon>
        <taxon>Dikarya</taxon>
        <taxon>Ascomycota</taxon>
        <taxon>Pezizomycotina</taxon>
        <taxon>Eurotiomycetes</taxon>
        <taxon>Eurotiomycetidae</taxon>
        <taxon>Eurotiales</taxon>
        <taxon>Aspergillaceae</taxon>
        <taxon>Penicillium</taxon>
    </lineage>
</organism>
<gene>
    <name evidence="1" type="ORF">N7452_009156</name>
</gene>
<evidence type="ECO:0000313" key="2">
    <source>
        <dbReference type="Proteomes" id="UP001147695"/>
    </source>
</evidence>
<accession>A0A9W9Q7Z1</accession>
<dbReference type="AlphaFoldDB" id="A0A9W9Q7Z1"/>
<evidence type="ECO:0000313" key="1">
    <source>
        <dbReference type="EMBL" id="KAJ5328766.1"/>
    </source>
</evidence>
<dbReference type="Proteomes" id="UP001147695">
    <property type="component" value="Unassembled WGS sequence"/>
</dbReference>